<evidence type="ECO:0000313" key="2">
    <source>
        <dbReference type="Proteomes" id="UP000254771"/>
    </source>
</evidence>
<evidence type="ECO:0000313" key="1">
    <source>
        <dbReference type="EMBL" id="RDH84330.1"/>
    </source>
</evidence>
<reference evidence="1 2" key="1">
    <citation type="journal article" date="2018" name="ISME J.">
        <title>Endosymbiont genomes yield clues of tubeworm success.</title>
        <authorList>
            <person name="Li Y."/>
            <person name="Liles M.R."/>
            <person name="Halanych K.M."/>
        </authorList>
    </citation>
    <scope>NUCLEOTIDE SEQUENCE [LARGE SCALE GENOMIC DNA]</scope>
    <source>
        <strain evidence="1">A1462</strain>
    </source>
</reference>
<organism evidence="1 2">
    <name type="scientific">endosymbiont of Escarpia spicata</name>
    <dbReference type="NCBI Taxonomy" id="2200908"/>
    <lineage>
        <taxon>Bacteria</taxon>
        <taxon>Pseudomonadati</taxon>
        <taxon>Pseudomonadota</taxon>
        <taxon>Gammaproteobacteria</taxon>
        <taxon>sulfur-oxidizing symbionts</taxon>
    </lineage>
</organism>
<dbReference type="Proteomes" id="UP000254771">
    <property type="component" value="Unassembled WGS sequence"/>
</dbReference>
<gene>
    <name evidence="1" type="ORF">DIZ78_12375</name>
</gene>
<proteinExistence type="predicted"/>
<name>A0A370DIF9_9GAMM</name>
<accession>A0A370DIF9</accession>
<dbReference type="EMBL" id="QFXE01000015">
    <property type="protein sequence ID" value="RDH84330.1"/>
    <property type="molecule type" value="Genomic_DNA"/>
</dbReference>
<protein>
    <submittedName>
        <fullName evidence="1">Uncharacterized protein</fullName>
    </submittedName>
</protein>
<keyword evidence="2" id="KW-1185">Reference proteome</keyword>
<dbReference type="AlphaFoldDB" id="A0A370DIF9"/>
<sequence length="179" mass="19962">MRVITHSDHEHQLRRVREIDPDIEAAFRIPDAKQLWLNAGNWWEQASSYLARQITHEPSDLRSHVQRIYLHLRLNDEAGIAGALLDLYIALGDKGQPLRTRMLIVVADILESTWTEFFIHHQDSGVLSSDITPPVRTSMLTLGLTGTPKVICCNKGQLPSPGTGSPPCLKIVSAARNQG</sequence>
<comment type="caution">
    <text evidence="1">The sequence shown here is derived from an EMBL/GenBank/DDBJ whole genome shotgun (WGS) entry which is preliminary data.</text>
</comment>